<protein>
    <submittedName>
        <fullName evidence="1">Uncharacterized protein</fullName>
    </submittedName>
</protein>
<reference evidence="1" key="2">
    <citation type="journal article" date="2015" name="Data Brief">
        <title>Shoot transcriptome of the giant reed, Arundo donax.</title>
        <authorList>
            <person name="Barrero R.A."/>
            <person name="Guerrero F.D."/>
            <person name="Moolhuijzen P."/>
            <person name="Goolsby J.A."/>
            <person name="Tidwell J."/>
            <person name="Bellgard S.E."/>
            <person name="Bellgard M.I."/>
        </authorList>
    </citation>
    <scope>NUCLEOTIDE SEQUENCE</scope>
    <source>
        <tissue evidence="1">Shoot tissue taken approximately 20 cm above the soil surface</tissue>
    </source>
</reference>
<proteinExistence type="predicted"/>
<dbReference type="AlphaFoldDB" id="A0A0A9FJ74"/>
<name>A0A0A9FJ74_ARUDO</name>
<evidence type="ECO:0000313" key="1">
    <source>
        <dbReference type="EMBL" id="JAE08338.1"/>
    </source>
</evidence>
<sequence>MSTIVRKYLIYCNAFSSW</sequence>
<dbReference type="EMBL" id="GBRH01189558">
    <property type="protein sequence ID" value="JAE08338.1"/>
    <property type="molecule type" value="Transcribed_RNA"/>
</dbReference>
<reference evidence="1" key="1">
    <citation type="submission" date="2014-09" db="EMBL/GenBank/DDBJ databases">
        <authorList>
            <person name="Magalhaes I.L.F."/>
            <person name="Oliveira U."/>
            <person name="Santos F.R."/>
            <person name="Vidigal T.H.D.A."/>
            <person name="Brescovit A.D."/>
            <person name="Santos A.J."/>
        </authorList>
    </citation>
    <scope>NUCLEOTIDE SEQUENCE</scope>
    <source>
        <tissue evidence="1">Shoot tissue taken approximately 20 cm above the soil surface</tissue>
    </source>
</reference>
<organism evidence="1">
    <name type="scientific">Arundo donax</name>
    <name type="common">Giant reed</name>
    <name type="synonym">Donax arundinaceus</name>
    <dbReference type="NCBI Taxonomy" id="35708"/>
    <lineage>
        <taxon>Eukaryota</taxon>
        <taxon>Viridiplantae</taxon>
        <taxon>Streptophyta</taxon>
        <taxon>Embryophyta</taxon>
        <taxon>Tracheophyta</taxon>
        <taxon>Spermatophyta</taxon>
        <taxon>Magnoliopsida</taxon>
        <taxon>Liliopsida</taxon>
        <taxon>Poales</taxon>
        <taxon>Poaceae</taxon>
        <taxon>PACMAD clade</taxon>
        <taxon>Arundinoideae</taxon>
        <taxon>Arundineae</taxon>
        <taxon>Arundo</taxon>
    </lineage>
</organism>
<accession>A0A0A9FJ74</accession>